<gene>
    <name evidence="1" type="ORF">TCON_2435</name>
</gene>
<evidence type="ECO:0000313" key="2">
    <source>
        <dbReference type="Proteomes" id="UP001516464"/>
    </source>
</evidence>
<dbReference type="EMBL" id="SBIQ01000307">
    <property type="protein sequence ID" value="KAF7680947.1"/>
    <property type="molecule type" value="Genomic_DNA"/>
</dbReference>
<accession>A0ABQ7HW47</accession>
<keyword evidence="2" id="KW-1185">Reference proteome</keyword>
<reference evidence="1 2" key="1">
    <citation type="submission" date="2019-01" db="EMBL/GenBank/DDBJ databases">
        <title>Genomes sequencing and comparative genomics of infectious freshwater microsporidia, Cucumispora dikerogammari and Thelohania contejeani.</title>
        <authorList>
            <person name="Cormier A."/>
            <person name="Giraud I."/>
            <person name="Wattier R."/>
            <person name="Teixeira M."/>
            <person name="Grandjean F."/>
            <person name="Rigaud T."/>
            <person name="Cordaux R."/>
        </authorList>
    </citation>
    <scope>NUCLEOTIDE SEQUENCE [LARGE SCALE GENOMIC DNA]</scope>
    <source>
        <strain evidence="1">T1</strain>
        <tissue evidence="1">Spores</tissue>
    </source>
</reference>
<name>A0ABQ7HW47_9MICR</name>
<proteinExistence type="predicted"/>
<evidence type="ECO:0000313" key="1">
    <source>
        <dbReference type="EMBL" id="KAF7680947.1"/>
    </source>
</evidence>
<organism evidence="1 2">
    <name type="scientific">Astathelohania contejeani</name>
    <dbReference type="NCBI Taxonomy" id="164912"/>
    <lineage>
        <taxon>Eukaryota</taxon>
        <taxon>Fungi</taxon>
        <taxon>Fungi incertae sedis</taxon>
        <taxon>Microsporidia</taxon>
        <taxon>Astathelohaniidae</taxon>
        <taxon>Astathelohania</taxon>
    </lineage>
</organism>
<dbReference type="Proteomes" id="UP001516464">
    <property type="component" value="Unassembled WGS sequence"/>
</dbReference>
<sequence>MNKMNSILNDIINKEDTTVNLRRLNQELKGNKPNKIAFLTRLKNKPDLAIALLKDQISQLDQAQLLLAIFRVLTEKFIRPIMQTYTSDFLRINSQSFDSDSRNFLLNFNKDNSKVFGFEITHFKNVNDSNSGVNICTNSFVFFNEPNICIHHEKDLLLINYQSIESYELHESNLVLKLSKNRTVSFKMIECDEKKVKLKIENKIYDKTKINEEDKMINNTHIKNIPGVEINGSKLKISHPNENLCIITQPPIKEQIDLSKNLTLTFKTKEEPAYATLLNEISHGNESNSQENTNYKHKFFNKDNKKIRKQRNKKIMHSGLELLKHTKLILRRIEKEIIKRKRVELKKIYDRLENFKKIKFNYHYVLLNH</sequence>
<comment type="caution">
    <text evidence="1">The sequence shown here is derived from an EMBL/GenBank/DDBJ whole genome shotgun (WGS) entry which is preliminary data.</text>
</comment>
<protein>
    <submittedName>
        <fullName evidence="1">Uncharacterized protein</fullName>
    </submittedName>
</protein>